<dbReference type="PANTHER" id="PTHR47933">
    <property type="entry name" value="PENTATRICOPEPTIDE REPEAT-CONTAINING PROTEIN 1, MITOCHONDRIAL"/>
    <property type="match status" value="1"/>
</dbReference>
<proteinExistence type="predicted"/>
<dbReference type="Pfam" id="PF13812">
    <property type="entry name" value="PPR_3"/>
    <property type="match status" value="1"/>
</dbReference>
<feature type="region of interest" description="Disordered" evidence="2">
    <location>
        <begin position="133"/>
        <end position="166"/>
    </location>
</feature>
<dbReference type="GO" id="GO:0003729">
    <property type="term" value="F:mRNA binding"/>
    <property type="evidence" value="ECO:0007669"/>
    <property type="project" value="TreeGrafter"/>
</dbReference>
<evidence type="ECO:0000313" key="4">
    <source>
        <dbReference type="Proteomes" id="UP000308652"/>
    </source>
</evidence>
<gene>
    <name evidence="3" type="ORF">BDQ12DRAFT_674721</name>
</gene>
<protein>
    <recommendedName>
        <fullName evidence="5">Pentatricopeptide repeat protein</fullName>
    </recommendedName>
</protein>
<dbReference type="InterPro" id="IPR011990">
    <property type="entry name" value="TPR-like_helical_dom_sf"/>
</dbReference>
<organism evidence="3 4">
    <name type="scientific">Crucibulum laeve</name>
    <dbReference type="NCBI Taxonomy" id="68775"/>
    <lineage>
        <taxon>Eukaryota</taxon>
        <taxon>Fungi</taxon>
        <taxon>Dikarya</taxon>
        <taxon>Basidiomycota</taxon>
        <taxon>Agaricomycotina</taxon>
        <taxon>Agaricomycetes</taxon>
        <taxon>Agaricomycetidae</taxon>
        <taxon>Agaricales</taxon>
        <taxon>Agaricineae</taxon>
        <taxon>Nidulariaceae</taxon>
        <taxon>Crucibulum</taxon>
    </lineage>
</organism>
<dbReference type="STRING" id="68775.A0A5C3MF46"/>
<dbReference type="OrthoDB" id="1908178at2759"/>
<dbReference type="InterPro" id="IPR002885">
    <property type="entry name" value="PPR_rpt"/>
</dbReference>
<feature type="region of interest" description="Disordered" evidence="2">
    <location>
        <begin position="46"/>
        <end position="97"/>
    </location>
</feature>
<accession>A0A5C3MF46</accession>
<evidence type="ECO:0000256" key="2">
    <source>
        <dbReference type="SAM" id="MobiDB-lite"/>
    </source>
</evidence>
<dbReference type="AlphaFoldDB" id="A0A5C3MF46"/>
<sequence length="683" mass="77503">MLRASTLGLSLRLSTFRVPNAWHITRGTGPRQALARSALNTSRLHVTSPVPFSNGDGQGRDEQSITILPEGTTFGTTSVSSSQDGEEDANASLKTSRSLIHQRNNSTLLSKDHPPHIVHLLPPQEANTMDIFDDISPRKSSPSLNPSVGEAEGREESAPRGPTPWVRPINLTKNDWRVLNDALRLYGFRLPRRQEKFQSVIEIDDIPEQQDAVSKARAVEELDPATLRLRLLYDISRTQSATQAWEAYVHLMGLRAEGRVGEQYIPFIPFAHLHRICRLLSKSKPKTRLQFHQLLTVLTTLWQWGGNIHLYEWNSLIDHAGKGLRKTRIEDLRQSLNVYNGMLIGRLPEAGEISEREVDEAYEVPMEPDIYTYTTLISTAARTLDSQSVSSANALLQESGLPPNRITYLSLLRYFTLKKSLSGVRAILMTMRKEGFDLGIDGINACIWAYGKNDRTNIIKMIYRVLRHNVVPETSTEDDVHSLTRQLEKEECIFGMEDLIPNEITYTTVIQTMAHQGEFIAAVGAFTDMLSTVDKEKPASPTFEDDADLAPEAYAPTAAIYRAIFLGFCRHATPPINKKRRTLLQLVEEQSHPTWTLDNLLSFFQTFLTWPANLRPSKRLIFWIMVAFDKASGRNIELLREVWKQMEDRFDGPWGGKNHRLQRMRKALFPEEDDYRPPRSKPG</sequence>
<reference evidence="3 4" key="1">
    <citation type="journal article" date="2019" name="Nat. Ecol. Evol.">
        <title>Megaphylogeny resolves global patterns of mushroom evolution.</title>
        <authorList>
            <person name="Varga T."/>
            <person name="Krizsan K."/>
            <person name="Foldi C."/>
            <person name="Dima B."/>
            <person name="Sanchez-Garcia M."/>
            <person name="Sanchez-Ramirez S."/>
            <person name="Szollosi G.J."/>
            <person name="Szarkandi J.G."/>
            <person name="Papp V."/>
            <person name="Albert L."/>
            <person name="Andreopoulos W."/>
            <person name="Angelini C."/>
            <person name="Antonin V."/>
            <person name="Barry K.W."/>
            <person name="Bougher N.L."/>
            <person name="Buchanan P."/>
            <person name="Buyck B."/>
            <person name="Bense V."/>
            <person name="Catcheside P."/>
            <person name="Chovatia M."/>
            <person name="Cooper J."/>
            <person name="Damon W."/>
            <person name="Desjardin D."/>
            <person name="Finy P."/>
            <person name="Geml J."/>
            <person name="Haridas S."/>
            <person name="Hughes K."/>
            <person name="Justo A."/>
            <person name="Karasinski D."/>
            <person name="Kautmanova I."/>
            <person name="Kiss B."/>
            <person name="Kocsube S."/>
            <person name="Kotiranta H."/>
            <person name="LaButti K.M."/>
            <person name="Lechner B.E."/>
            <person name="Liimatainen K."/>
            <person name="Lipzen A."/>
            <person name="Lukacs Z."/>
            <person name="Mihaltcheva S."/>
            <person name="Morgado L.N."/>
            <person name="Niskanen T."/>
            <person name="Noordeloos M.E."/>
            <person name="Ohm R.A."/>
            <person name="Ortiz-Santana B."/>
            <person name="Ovrebo C."/>
            <person name="Racz N."/>
            <person name="Riley R."/>
            <person name="Savchenko A."/>
            <person name="Shiryaev A."/>
            <person name="Soop K."/>
            <person name="Spirin V."/>
            <person name="Szebenyi C."/>
            <person name="Tomsovsky M."/>
            <person name="Tulloss R.E."/>
            <person name="Uehling J."/>
            <person name="Grigoriev I.V."/>
            <person name="Vagvolgyi C."/>
            <person name="Papp T."/>
            <person name="Martin F.M."/>
            <person name="Miettinen O."/>
            <person name="Hibbett D.S."/>
            <person name="Nagy L.G."/>
        </authorList>
    </citation>
    <scope>NUCLEOTIDE SEQUENCE [LARGE SCALE GENOMIC DNA]</scope>
    <source>
        <strain evidence="3 4">CBS 166.37</strain>
    </source>
</reference>
<evidence type="ECO:0000256" key="1">
    <source>
        <dbReference type="ARBA" id="ARBA00022737"/>
    </source>
</evidence>
<feature type="compositionally biased region" description="Low complexity" evidence="2">
    <location>
        <begin position="71"/>
        <end position="82"/>
    </location>
</feature>
<evidence type="ECO:0000313" key="3">
    <source>
        <dbReference type="EMBL" id="TFK43295.1"/>
    </source>
</evidence>
<dbReference type="InterPro" id="IPR051240">
    <property type="entry name" value="Mito_RNA-Proc/Resp"/>
</dbReference>
<name>A0A5C3MF46_9AGAR</name>
<dbReference type="Gene3D" id="1.25.40.10">
    <property type="entry name" value="Tetratricopeptide repeat domain"/>
    <property type="match status" value="1"/>
</dbReference>
<keyword evidence="1" id="KW-0677">Repeat</keyword>
<evidence type="ECO:0008006" key="5">
    <source>
        <dbReference type="Google" id="ProtNLM"/>
    </source>
</evidence>
<dbReference type="EMBL" id="ML213591">
    <property type="protein sequence ID" value="TFK43295.1"/>
    <property type="molecule type" value="Genomic_DNA"/>
</dbReference>
<dbReference type="Proteomes" id="UP000308652">
    <property type="component" value="Unassembled WGS sequence"/>
</dbReference>
<keyword evidence="4" id="KW-1185">Reference proteome</keyword>